<dbReference type="Proteomes" id="UP000190989">
    <property type="component" value="Unassembled WGS sequence"/>
</dbReference>
<evidence type="ECO:0008006" key="11">
    <source>
        <dbReference type="Google" id="ProtNLM"/>
    </source>
</evidence>
<dbReference type="GO" id="GO:0009103">
    <property type="term" value="P:lipopolysaccharide biosynthetic process"/>
    <property type="evidence" value="ECO:0007669"/>
    <property type="project" value="UniProtKB-ARBA"/>
</dbReference>
<evidence type="ECO:0000256" key="8">
    <source>
        <dbReference type="SAM" id="Phobius"/>
    </source>
</evidence>
<gene>
    <name evidence="9" type="ORF">SAMN06295987_11412</name>
</gene>
<dbReference type="RefSeq" id="WP_139384108.1">
    <property type="nucleotide sequence ID" value="NZ_FVZE01000014.1"/>
</dbReference>
<keyword evidence="3" id="KW-0328">Glycosyltransferase</keyword>
<feature type="transmembrane region" description="Helical" evidence="8">
    <location>
        <begin position="317"/>
        <end position="340"/>
    </location>
</feature>
<feature type="transmembrane region" description="Helical" evidence="8">
    <location>
        <begin position="17"/>
        <end position="35"/>
    </location>
</feature>
<dbReference type="AlphaFoldDB" id="A0A1U6ITF7"/>
<evidence type="ECO:0000256" key="7">
    <source>
        <dbReference type="ARBA" id="ARBA00023136"/>
    </source>
</evidence>
<dbReference type="InterPro" id="IPR050297">
    <property type="entry name" value="LipidA_mod_glycosyltrf_83"/>
</dbReference>
<dbReference type="PANTHER" id="PTHR33908">
    <property type="entry name" value="MANNOSYLTRANSFERASE YKCB-RELATED"/>
    <property type="match status" value="1"/>
</dbReference>
<feature type="transmembrane region" description="Helical" evidence="8">
    <location>
        <begin position="91"/>
        <end position="112"/>
    </location>
</feature>
<keyword evidence="7 8" id="KW-0472">Membrane</keyword>
<keyword evidence="5 8" id="KW-0812">Transmembrane</keyword>
<evidence type="ECO:0000256" key="3">
    <source>
        <dbReference type="ARBA" id="ARBA00022676"/>
    </source>
</evidence>
<evidence type="ECO:0000256" key="1">
    <source>
        <dbReference type="ARBA" id="ARBA00004651"/>
    </source>
</evidence>
<accession>A0A1U6ITF7</accession>
<feature type="transmembrane region" description="Helical" evidence="8">
    <location>
        <begin position="174"/>
        <end position="206"/>
    </location>
</feature>
<evidence type="ECO:0000313" key="9">
    <source>
        <dbReference type="EMBL" id="SLK11295.1"/>
    </source>
</evidence>
<evidence type="ECO:0000256" key="5">
    <source>
        <dbReference type="ARBA" id="ARBA00022692"/>
    </source>
</evidence>
<feature type="transmembrane region" description="Helical" evidence="8">
    <location>
        <begin position="142"/>
        <end position="162"/>
    </location>
</feature>
<dbReference type="GO" id="GO:0016763">
    <property type="term" value="F:pentosyltransferase activity"/>
    <property type="evidence" value="ECO:0007669"/>
    <property type="project" value="TreeGrafter"/>
</dbReference>
<evidence type="ECO:0000256" key="4">
    <source>
        <dbReference type="ARBA" id="ARBA00022679"/>
    </source>
</evidence>
<keyword evidence="6 8" id="KW-1133">Transmembrane helix</keyword>
<keyword evidence="4" id="KW-0808">Transferase</keyword>
<reference evidence="10" key="1">
    <citation type="submission" date="2017-02" db="EMBL/GenBank/DDBJ databases">
        <authorList>
            <person name="Varghese N."/>
            <person name="Submissions S."/>
        </authorList>
    </citation>
    <scope>NUCLEOTIDE SEQUENCE [LARGE SCALE GENOMIC DNA]</scope>
    <source>
        <strain evidence="10">SM117</strain>
    </source>
</reference>
<feature type="transmembrane region" description="Helical" evidence="8">
    <location>
        <begin position="292"/>
        <end position="310"/>
    </location>
</feature>
<protein>
    <recommendedName>
        <fullName evidence="11">Glycosyltransferase RgtA/B/C/D-like domain-containing protein</fullName>
    </recommendedName>
</protein>
<dbReference type="STRING" id="428990.SAMN06295987_11412"/>
<dbReference type="EMBL" id="FVZE01000014">
    <property type="protein sequence ID" value="SLK11295.1"/>
    <property type="molecule type" value="Genomic_DNA"/>
</dbReference>
<keyword evidence="10" id="KW-1185">Reference proteome</keyword>
<dbReference type="PANTHER" id="PTHR33908:SF11">
    <property type="entry name" value="MEMBRANE PROTEIN"/>
    <property type="match status" value="1"/>
</dbReference>
<sequence length="562" mass="62587">MQTAPPPQTTSHRFDPVYLWAMALFLAALAIRLTCSRIIPLHPDEIFHILTATSWADDGSFSLGDGSYTRGWVYTVLAGESFRSFGHVSVFLARLPAIVAGALMVPVIFLWIGRSADLTAGWIGALLVCGTELMIRTSDFARFYSLQALLVLVAAAIVYEYLLHPSRKRIWLPVLALACLGLAAQLQITTIVATGAIGIFVVLFLATRPQTRSLLTDAKMRWLAVVLVLLAAAAAAVVVYLGLPRLLEAEPWAEKHRFDYLFYHVLLSRDYRLFWYLMPLAALPAMARYPRLTTYCLALWLVPLLVHSFGGMKADRYISYAFTFFLAFWGIALAAAAPWLKSAVVQCLETFERTTAIPVGERARRLLVPVILVLCAASVIAVNTKLVDSPKLIAKGLLAFARAPGGIFRNPPDPEWDRGLEAIRRDLNEGAVLIGVDELRTTLYLQTPNFGMYLPPDTATFRRNGFTIDKRNGRPVIENVKDLEKVFSCIDRGVLLVPARRWLQYGFLDAPIAEFISARTRLGQPRIPGFYVYRWQHRVNLQGCAAIRKEAQIGKISAPLEP</sequence>
<evidence type="ECO:0000256" key="6">
    <source>
        <dbReference type="ARBA" id="ARBA00022989"/>
    </source>
</evidence>
<comment type="subcellular location">
    <subcellularLocation>
        <location evidence="1">Cell membrane</location>
        <topology evidence="1">Multi-pass membrane protein</topology>
    </subcellularLocation>
</comment>
<keyword evidence="2" id="KW-1003">Cell membrane</keyword>
<name>A0A1U6ITF7_9SPHN</name>
<evidence type="ECO:0000313" key="10">
    <source>
        <dbReference type="Proteomes" id="UP000190989"/>
    </source>
</evidence>
<feature type="transmembrane region" description="Helical" evidence="8">
    <location>
        <begin position="222"/>
        <end position="243"/>
    </location>
</feature>
<proteinExistence type="predicted"/>
<evidence type="ECO:0000256" key="2">
    <source>
        <dbReference type="ARBA" id="ARBA00022475"/>
    </source>
</evidence>
<organism evidence="9 10">
    <name type="scientific">Novosphingobium mathurense</name>
    <dbReference type="NCBI Taxonomy" id="428990"/>
    <lineage>
        <taxon>Bacteria</taxon>
        <taxon>Pseudomonadati</taxon>
        <taxon>Pseudomonadota</taxon>
        <taxon>Alphaproteobacteria</taxon>
        <taxon>Sphingomonadales</taxon>
        <taxon>Sphingomonadaceae</taxon>
        <taxon>Novosphingobium</taxon>
    </lineage>
</organism>
<dbReference type="GO" id="GO:0005886">
    <property type="term" value="C:plasma membrane"/>
    <property type="evidence" value="ECO:0007669"/>
    <property type="project" value="UniProtKB-SubCell"/>
</dbReference>